<evidence type="ECO:0000256" key="15">
    <source>
        <dbReference type="ARBA" id="ARBA00023136"/>
    </source>
</evidence>
<dbReference type="InterPro" id="IPR020903">
    <property type="entry name" value="ENaC_CS"/>
</dbReference>
<keyword evidence="15 25" id="KW-0472">Membrane</keyword>
<sequence>MTEEDKSKKEGLFEFFSSYRELFEFFCSNTTIHGAIRLVCSRKNRMKTAFWLVLFLATFGLMYWQFGLLFGQYFSYPVSINLNVNSDKLPFPAVSVCTLNPYRYKSIQNELEELDRETQRTLYELYKYNSSGVQGWTPNVHRKKRDAPRFPYPLELIPKKPELHRVVRSAAEEELQVKRREWNIGFKLCNETGEDCFYQTYSSGVDAIREWYRFHYINILARVPQEASINEEQLEDFIFACRFNEESCTKLNYSRFHHAIYGNCYTFNQNRSGYSNMWSSSMPGIKNGLTLVLRTEQHDYIPLLSSVAGARVLIHGHNEPAFMDDNGLNIPPGVETSIGMKKETVNRLGGKYSDCSEDGSDIDVKNLFRSEYTQQVCVRSCFQAKMVARCGCGYAFYPLPPGAHYCDYYKNKSWGE</sequence>
<dbReference type="EMBL" id="JAACNH010000008">
    <property type="protein sequence ID" value="KAG8435732.1"/>
    <property type="molecule type" value="Genomic_DNA"/>
</dbReference>
<keyword evidence="11 25" id="KW-1133">Transmembrane helix</keyword>
<feature type="transmembrane region" description="Helical" evidence="25">
    <location>
        <begin position="49"/>
        <end position="74"/>
    </location>
</feature>
<evidence type="ECO:0000256" key="20">
    <source>
        <dbReference type="ARBA" id="ARBA00023329"/>
    </source>
</evidence>
<keyword evidence="5" id="KW-0813">Transport</keyword>
<comment type="similarity">
    <text evidence="22">Belongs to the amiloride-sensitive sodium channel (TC 1.A.6) family. SCNN1A subfamily.</text>
</comment>
<evidence type="ECO:0000256" key="24">
    <source>
        <dbReference type="ARBA" id="ARBA00050051"/>
    </source>
</evidence>
<evidence type="ECO:0000256" key="16">
    <source>
        <dbReference type="ARBA" id="ARBA00023157"/>
    </source>
</evidence>
<proteinExistence type="inferred from homology"/>
<keyword evidence="20" id="KW-0968">Cytoplasmic vesicle</keyword>
<comment type="subcellular location">
    <subcellularLocation>
        <location evidence="3">Apical cell membrane</location>
        <topology evidence="3">Multi-pass membrane protein</topology>
    </subcellularLocation>
    <subcellularLocation>
        <location evidence="2">Cell projection</location>
        <location evidence="2">Cilium</location>
        <location evidence="2">Flagellum</location>
    </subcellularLocation>
    <subcellularLocation>
        <location evidence="4">Cytoplasmic granule</location>
    </subcellularLocation>
    <subcellularLocation>
        <location evidence="1">Cytoplasmic vesicle</location>
        <location evidence="1">Secretory vesicle</location>
        <location evidence="1">Acrosome</location>
    </subcellularLocation>
</comment>
<comment type="catalytic activity">
    <reaction evidence="21">
        <text>Na(+)(in) = Na(+)(out)</text>
        <dbReference type="Rhea" id="RHEA:34963"/>
        <dbReference type="ChEBI" id="CHEBI:29101"/>
    </reaction>
</comment>
<dbReference type="GO" id="GO:0001669">
    <property type="term" value="C:acrosomal vesicle"/>
    <property type="evidence" value="ECO:0007669"/>
    <property type="project" value="UniProtKB-SubCell"/>
</dbReference>
<evidence type="ECO:0000256" key="8">
    <source>
        <dbReference type="ARBA" id="ARBA00022490"/>
    </source>
</evidence>
<accession>A0A8T2IUW3</accession>
<evidence type="ECO:0000256" key="23">
    <source>
        <dbReference type="ARBA" id="ARBA00050031"/>
    </source>
</evidence>
<dbReference type="PROSITE" id="PS01206">
    <property type="entry name" value="ASC"/>
    <property type="match status" value="1"/>
</dbReference>
<evidence type="ECO:0000256" key="6">
    <source>
        <dbReference type="ARBA" id="ARBA00022461"/>
    </source>
</evidence>
<evidence type="ECO:0000256" key="4">
    <source>
        <dbReference type="ARBA" id="ARBA00004463"/>
    </source>
</evidence>
<dbReference type="Pfam" id="PF00858">
    <property type="entry name" value="ASC"/>
    <property type="match status" value="1"/>
</dbReference>
<evidence type="ECO:0000256" key="17">
    <source>
        <dbReference type="ARBA" id="ARBA00023201"/>
    </source>
</evidence>
<keyword evidence="14" id="KW-0969">Cilium</keyword>
<dbReference type="InterPro" id="IPR004724">
    <property type="entry name" value="ENaC_chordates"/>
</dbReference>
<dbReference type="GO" id="GO:0015280">
    <property type="term" value="F:ligand-gated sodium channel activity"/>
    <property type="evidence" value="ECO:0007669"/>
    <property type="project" value="InterPro"/>
</dbReference>
<keyword evidence="9 25" id="KW-0812">Transmembrane</keyword>
<gene>
    <name evidence="26" type="ORF">GDO86_013614</name>
</gene>
<keyword evidence="19" id="KW-0407">Ion channel</keyword>
<keyword evidence="10" id="KW-0282">Flagellum</keyword>
<keyword evidence="12" id="KW-0915">Sodium</keyword>
<keyword evidence="8" id="KW-0963">Cytoplasm</keyword>
<evidence type="ECO:0000256" key="19">
    <source>
        <dbReference type="ARBA" id="ARBA00023303"/>
    </source>
</evidence>
<dbReference type="GO" id="GO:0034706">
    <property type="term" value="C:sodium channel complex"/>
    <property type="evidence" value="ECO:0007669"/>
    <property type="project" value="UniProtKB-ARBA"/>
</dbReference>
<evidence type="ECO:0000256" key="21">
    <source>
        <dbReference type="ARBA" id="ARBA00036239"/>
    </source>
</evidence>
<name>A0A8T2IUW3_9PIPI</name>
<dbReference type="Gene3D" id="2.60.470.10">
    <property type="entry name" value="Acid-sensing ion channels like domains"/>
    <property type="match status" value="1"/>
</dbReference>
<dbReference type="NCBIfam" id="TIGR00859">
    <property type="entry name" value="ENaC"/>
    <property type="match status" value="1"/>
</dbReference>
<evidence type="ECO:0000313" key="26">
    <source>
        <dbReference type="EMBL" id="KAG8435732.1"/>
    </source>
</evidence>
<keyword evidence="6" id="KW-0894">Sodium channel</keyword>
<dbReference type="AlphaFoldDB" id="A0A8T2IUW3"/>
<dbReference type="OrthoDB" id="6238402at2759"/>
<keyword evidence="27" id="KW-1185">Reference proteome</keyword>
<evidence type="ECO:0000256" key="2">
    <source>
        <dbReference type="ARBA" id="ARBA00004230"/>
    </source>
</evidence>
<evidence type="ECO:0000256" key="14">
    <source>
        <dbReference type="ARBA" id="ARBA00023069"/>
    </source>
</evidence>
<comment type="caution">
    <text evidence="26">The sequence shown here is derived from an EMBL/GenBank/DDBJ whole genome shotgun (WGS) entry which is preliminary data.</text>
</comment>
<protein>
    <recommendedName>
        <fullName evidence="23">Epithelial sodium channel subunit alpha</fullName>
    </recommendedName>
    <alternativeName>
        <fullName evidence="24">Amiloride-sensitive sodium channel subunit alpha</fullName>
    </alternativeName>
</protein>
<evidence type="ECO:0000256" key="7">
    <source>
        <dbReference type="ARBA" id="ARBA00022475"/>
    </source>
</evidence>
<dbReference type="PANTHER" id="PTHR11690:SF124">
    <property type="entry name" value="AMILORIDE-SENSITIVE SODIUM CHANNEL SUBUNIT ALPHA"/>
    <property type="match status" value="1"/>
</dbReference>
<dbReference type="Proteomes" id="UP000812440">
    <property type="component" value="Chromosome 7"/>
</dbReference>
<keyword evidence="18" id="KW-0966">Cell projection</keyword>
<evidence type="ECO:0000256" key="11">
    <source>
        <dbReference type="ARBA" id="ARBA00022989"/>
    </source>
</evidence>
<keyword evidence="13" id="KW-0406">Ion transport</keyword>
<evidence type="ECO:0000256" key="25">
    <source>
        <dbReference type="SAM" id="Phobius"/>
    </source>
</evidence>
<evidence type="ECO:0000256" key="3">
    <source>
        <dbReference type="ARBA" id="ARBA00004424"/>
    </source>
</evidence>
<keyword evidence="16" id="KW-1015">Disulfide bond</keyword>
<evidence type="ECO:0000313" key="27">
    <source>
        <dbReference type="Proteomes" id="UP000812440"/>
    </source>
</evidence>
<evidence type="ECO:0000256" key="22">
    <source>
        <dbReference type="ARBA" id="ARBA00037944"/>
    </source>
</evidence>
<reference evidence="26" key="1">
    <citation type="thesis" date="2020" institute="ProQuest LLC" country="789 East Eisenhower Parkway, Ann Arbor, MI, USA">
        <title>Comparative Genomics and Chromosome Evolution.</title>
        <authorList>
            <person name="Mudd A.B."/>
        </authorList>
    </citation>
    <scope>NUCLEOTIDE SEQUENCE</scope>
    <source>
        <strain evidence="26">Female2</strain>
        <tissue evidence="26">Blood</tissue>
    </source>
</reference>
<evidence type="ECO:0000256" key="18">
    <source>
        <dbReference type="ARBA" id="ARBA00023273"/>
    </source>
</evidence>
<evidence type="ECO:0000256" key="12">
    <source>
        <dbReference type="ARBA" id="ARBA00023053"/>
    </source>
</evidence>
<dbReference type="PANTHER" id="PTHR11690">
    <property type="entry name" value="AMILORIDE-SENSITIVE SODIUM CHANNEL-RELATED"/>
    <property type="match status" value="1"/>
</dbReference>
<dbReference type="InterPro" id="IPR001873">
    <property type="entry name" value="ENaC"/>
</dbReference>
<dbReference type="FunFam" id="2.60.470.10:FF:000002">
    <property type="entry name" value="Amiloride-sensitive sodium channel subunit alpha"/>
    <property type="match status" value="1"/>
</dbReference>
<evidence type="ECO:0000256" key="10">
    <source>
        <dbReference type="ARBA" id="ARBA00022846"/>
    </source>
</evidence>
<dbReference type="GO" id="GO:0016324">
    <property type="term" value="C:apical plasma membrane"/>
    <property type="evidence" value="ECO:0007669"/>
    <property type="project" value="UniProtKB-SubCell"/>
</dbReference>
<evidence type="ECO:0000256" key="5">
    <source>
        <dbReference type="ARBA" id="ARBA00022448"/>
    </source>
</evidence>
<evidence type="ECO:0000256" key="1">
    <source>
        <dbReference type="ARBA" id="ARBA00004218"/>
    </source>
</evidence>
<organism evidence="26 27">
    <name type="scientific">Hymenochirus boettgeri</name>
    <name type="common">Congo dwarf clawed frog</name>
    <dbReference type="NCBI Taxonomy" id="247094"/>
    <lineage>
        <taxon>Eukaryota</taxon>
        <taxon>Metazoa</taxon>
        <taxon>Chordata</taxon>
        <taxon>Craniata</taxon>
        <taxon>Vertebrata</taxon>
        <taxon>Euteleostomi</taxon>
        <taxon>Amphibia</taxon>
        <taxon>Batrachia</taxon>
        <taxon>Anura</taxon>
        <taxon>Pipoidea</taxon>
        <taxon>Pipidae</taxon>
        <taxon>Pipinae</taxon>
        <taxon>Hymenochirus</taxon>
    </lineage>
</organism>
<dbReference type="GO" id="GO:0031514">
    <property type="term" value="C:motile cilium"/>
    <property type="evidence" value="ECO:0007669"/>
    <property type="project" value="UniProtKB-SubCell"/>
</dbReference>
<evidence type="ECO:0000256" key="9">
    <source>
        <dbReference type="ARBA" id="ARBA00022692"/>
    </source>
</evidence>
<evidence type="ECO:0000256" key="13">
    <source>
        <dbReference type="ARBA" id="ARBA00023065"/>
    </source>
</evidence>
<dbReference type="PRINTS" id="PR01078">
    <property type="entry name" value="AMINACHANNEL"/>
</dbReference>
<keyword evidence="17" id="KW-0739">Sodium transport</keyword>
<keyword evidence="7" id="KW-1003">Cell membrane</keyword>